<proteinExistence type="predicted"/>
<dbReference type="Proteomes" id="UP000245712">
    <property type="component" value="Unassembled WGS sequence"/>
</dbReference>
<evidence type="ECO:0000313" key="1">
    <source>
        <dbReference type="EMBL" id="PVX86440.1"/>
    </source>
</evidence>
<keyword evidence="2" id="KW-1185">Reference proteome</keyword>
<organism evidence="1 2">
    <name type="scientific">Paraburkholderia unamae</name>
    <dbReference type="NCBI Taxonomy" id="219649"/>
    <lineage>
        <taxon>Bacteria</taxon>
        <taxon>Pseudomonadati</taxon>
        <taxon>Pseudomonadota</taxon>
        <taxon>Betaproteobacteria</taxon>
        <taxon>Burkholderiales</taxon>
        <taxon>Burkholderiaceae</taxon>
        <taxon>Paraburkholderia</taxon>
    </lineage>
</organism>
<reference evidence="1 2" key="1">
    <citation type="submission" date="2018-05" db="EMBL/GenBank/DDBJ databases">
        <title>Genomic Encyclopedia of Type Strains, Phase IV (KMG-V): Genome sequencing to study the core and pangenomes of soil and plant-associated prokaryotes.</title>
        <authorList>
            <person name="Whitman W."/>
        </authorList>
    </citation>
    <scope>NUCLEOTIDE SEQUENCE [LARGE SCALE GENOMIC DNA]</scope>
    <source>
        <strain evidence="1 2">SCZa-39</strain>
    </source>
</reference>
<evidence type="ECO:0000313" key="2">
    <source>
        <dbReference type="Proteomes" id="UP000245712"/>
    </source>
</evidence>
<dbReference type="EMBL" id="QEOB01000002">
    <property type="protein sequence ID" value="PVX86440.1"/>
    <property type="molecule type" value="Genomic_DNA"/>
</dbReference>
<name>A0ABX5KTJ5_9BURK</name>
<sequence length="250" mass="28153">MTTEATLTLSADQQAVARKKITDLHHAVGTIYSIVKEGRPLDAGLATNCVKVAEFNLSDLCKTLGVETFSSKEREQRYADLRAANMKVHELEAQLGGTVTPEATQHTLKNMADHLNRWWDIEGFGHISEISFGQYVCKVDFSCSLFGDFRILDSETPVSDKGRKVDWHDSLRDRGFALANEDRDWSLVDNDANRQVLIDLFGARLPSSKVHKFENYSRRKSQDFSLRSVEVYIYKIAEILALPVPSKAEA</sequence>
<protein>
    <submittedName>
        <fullName evidence="1">Uncharacterized protein</fullName>
    </submittedName>
</protein>
<accession>A0ABX5KTJ5</accession>
<dbReference type="RefSeq" id="WP_116609853.1">
    <property type="nucleotide sequence ID" value="NZ_QEOB01000002.1"/>
</dbReference>
<gene>
    <name evidence="1" type="ORF">C7402_102276</name>
</gene>
<comment type="caution">
    <text evidence="1">The sequence shown here is derived from an EMBL/GenBank/DDBJ whole genome shotgun (WGS) entry which is preliminary data.</text>
</comment>